<feature type="region of interest" description="Disordered" evidence="2">
    <location>
        <begin position="218"/>
        <end position="258"/>
    </location>
</feature>
<dbReference type="VEuPathDB" id="VectorBase:LLONM1_011175"/>
<dbReference type="AlphaFoldDB" id="A0A1B0GHN0"/>
<evidence type="ECO:0000313" key="6">
    <source>
        <dbReference type="Proteomes" id="UP000092461"/>
    </source>
</evidence>
<dbReference type="InterPro" id="IPR012337">
    <property type="entry name" value="RNaseH-like_sf"/>
</dbReference>
<keyword evidence="6" id="KW-1185">Reference proteome</keyword>
<feature type="domain" description="CCHC-type" evidence="3">
    <location>
        <begin position="186"/>
        <end position="201"/>
    </location>
</feature>
<dbReference type="GO" id="GO:0015074">
    <property type="term" value="P:DNA integration"/>
    <property type="evidence" value="ECO:0007669"/>
    <property type="project" value="InterPro"/>
</dbReference>
<dbReference type="GO" id="GO:0003676">
    <property type="term" value="F:nucleic acid binding"/>
    <property type="evidence" value="ECO:0007669"/>
    <property type="project" value="InterPro"/>
</dbReference>
<dbReference type="InterPro" id="IPR036397">
    <property type="entry name" value="RNaseH_sf"/>
</dbReference>
<organism evidence="5 6">
    <name type="scientific">Lutzomyia longipalpis</name>
    <name type="common">Sand fly</name>
    <dbReference type="NCBI Taxonomy" id="7200"/>
    <lineage>
        <taxon>Eukaryota</taxon>
        <taxon>Metazoa</taxon>
        <taxon>Ecdysozoa</taxon>
        <taxon>Arthropoda</taxon>
        <taxon>Hexapoda</taxon>
        <taxon>Insecta</taxon>
        <taxon>Pterygota</taxon>
        <taxon>Neoptera</taxon>
        <taxon>Endopterygota</taxon>
        <taxon>Diptera</taxon>
        <taxon>Nematocera</taxon>
        <taxon>Psychodoidea</taxon>
        <taxon>Psychodidae</taxon>
        <taxon>Lutzomyia</taxon>
        <taxon>Lutzomyia</taxon>
    </lineage>
</organism>
<proteinExistence type="predicted"/>
<dbReference type="Gene3D" id="3.30.420.10">
    <property type="entry name" value="Ribonuclease H-like superfamily/Ribonuclease H"/>
    <property type="match status" value="1"/>
</dbReference>
<dbReference type="InterPro" id="IPR001584">
    <property type="entry name" value="Integrase_cat-core"/>
</dbReference>
<dbReference type="InterPro" id="IPR008042">
    <property type="entry name" value="Retrotrans_Pao"/>
</dbReference>
<dbReference type="SMART" id="SM00343">
    <property type="entry name" value="ZnF_C2HC"/>
    <property type="match status" value="1"/>
</dbReference>
<dbReference type="Pfam" id="PF18701">
    <property type="entry name" value="DUF5641"/>
    <property type="match status" value="1"/>
</dbReference>
<dbReference type="PANTHER" id="PTHR47331">
    <property type="entry name" value="PHD-TYPE DOMAIN-CONTAINING PROTEIN"/>
    <property type="match status" value="1"/>
</dbReference>
<dbReference type="GO" id="GO:0008270">
    <property type="term" value="F:zinc ion binding"/>
    <property type="evidence" value="ECO:0007669"/>
    <property type="project" value="UniProtKB-KW"/>
</dbReference>
<dbReference type="InterPro" id="IPR040676">
    <property type="entry name" value="DUF5641"/>
</dbReference>
<keyword evidence="1" id="KW-0479">Metal-binding</keyword>
<feature type="domain" description="Integrase catalytic" evidence="4">
    <location>
        <begin position="808"/>
        <end position="1001"/>
    </location>
</feature>
<dbReference type="InterPro" id="IPR005312">
    <property type="entry name" value="DUF1759"/>
</dbReference>
<evidence type="ECO:0000259" key="3">
    <source>
        <dbReference type="PROSITE" id="PS50158"/>
    </source>
</evidence>
<evidence type="ECO:0000256" key="1">
    <source>
        <dbReference type="PROSITE-ProRule" id="PRU00047"/>
    </source>
</evidence>
<feature type="compositionally biased region" description="Low complexity" evidence="2">
    <location>
        <begin position="119"/>
        <end position="137"/>
    </location>
</feature>
<dbReference type="PROSITE" id="PS50158">
    <property type="entry name" value="ZF_CCHC"/>
    <property type="match status" value="1"/>
</dbReference>
<name>A0A1B0GHN0_LUTLO</name>
<keyword evidence="1" id="KW-0863">Zinc-finger</keyword>
<dbReference type="PROSITE" id="PS50994">
    <property type="entry name" value="INTEGRASE"/>
    <property type="match status" value="1"/>
</dbReference>
<dbReference type="Pfam" id="PF03564">
    <property type="entry name" value="DUF1759"/>
    <property type="match status" value="1"/>
</dbReference>
<dbReference type="Pfam" id="PF00665">
    <property type="entry name" value="rve"/>
    <property type="match status" value="1"/>
</dbReference>
<dbReference type="EnsemblMetazoa" id="LLOJ001556-RA">
    <property type="protein sequence ID" value="LLOJ001556-PA"/>
    <property type="gene ID" value="LLOJ001556"/>
</dbReference>
<evidence type="ECO:0000256" key="2">
    <source>
        <dbReference type="SAM" id="MobiDB-lite"/>
    </source>
</evidence>
<dbReference type="Proteomes" id="UP000092461">
    <property type="component" value="Unassembled WGS sequence"/>
</dbReference>
<dbReference type="InterPro" id="IPR001878">
    <property type="entry name" value="Znf_CCHC"/>
</dbReference>
<sequence length="1133" mass="128033">ANYHVAWEILQNRFNKPNSIVAEYVQTFYAQPKLNQPDSGKLRGMFNVFEEVTHGLKAMNQLSHDPFMIHSALQMVDAETKTLWYRETTGKHSVTWTQFCEFLARRCDSLELGGASGGSHAPAKPSQPPKQSSGKGKNSLVTTNPQEQGSQACGFCQGAHKPHQCPTFLAKTPAERRNAVYTLKLCWNCMKPNHFTKDCPSGACRQCGKKHNTLLHDGFQRETGNGEATKSDSAKPTNTPGSAGGSTGSGSMPPPAVSFPTTVAANDVTSMAAIQSHQVLLPTAMELQRQLDLMMSSGGFKLKKWTSNSPEVLAQIPEEDQEGSSTLDMDFEGTVKTLGLFWNKILDVFKFAVSEFSETVTKRSILSEMSRIFDPLGFLSPITISAKILLQSLWPLKVEWDDELGEEVVQKWLQYQTNIRRAVQGVAVPRQATCKGKPQRSQLKGLRSLCVPPHPRMRTTMFTRSYSIQDQVAPLQQLSIPRLELCAADLGAKLLKRNLDALEIPIDEIHAFSDSMVTLHWINGEPQRWKTFVGNRVARIQNIIPAERWHHVKSEENPADMASRGVTAEALNPESIWWHGPPWMLDPDLQFETPQLNPDDEAAREQRKQVSLVAVNEDVWSFIPRFSSFTRLVRCIAIWRRYFTILKQRVAKQPVPHGPLTVVEVKSAKVVLLKAVQLQAFSWDYNKLNVKCKVSKRSNIRKLRPFMDNNGLIRVGGRISKADVSYDHKHPILLPKEHHVTQLIAAEIHKDTLHGGDQMVLAHIRQQYWPLRGIEVAHKAVHDCVTCFKANPKTVQQLMGDCHESRVNPVYPFYYTGIDYCGPLHVKLPTRSRTVLKMYVALFICMTTRAIHIELVSDLTTQAFLAALRRFVSRRGCPAKILCDNATNFVGARNEMKKLEQLLASDEHQQETQAFAVKHGIEFVFIPPRSPHFGGSWESLIKRIKHHVIRTMGNERFTQEEMLTMLAQIEGCINSRPLTPLSSDATDLSALTPGHFTALRELTAAPDEPLTDYPENRLSKWERLQQRVQFFWKRWTTEYLHTLQQRNKWTEEHPSLIIGDMVLVKEDNLPPMKWMIGRVIAVSPGEDARVRVADVRTSTGVYRRAVAKLCLLPIERDLQKHQFLPGQDGSVSR</sequence>
<dbReference type="SUPFAM" id="SSF53098">
    <property type="entry name" value="Ribonuclease H-like"/>
    <property type="match status" value="1"/>
</dbReference>
<feature type="region of interest" description="Disordered" evidence="2">
    <location>
        <begin position="114"/>
        <end position="146"/>
    </location>
</feature>
<evidence type="ECO:0000313" key="5">
    <source>
        <dbReference type="EnsemblMetazoa" id="LLOJ001556-PA"/>
    </source>
</evidence>
<reference evidence="5" key="1">
    <citation type="submission" date="2020-05" db="UniProtKB">
        <authorList>
            <consortium name="EnsemblMetazoa"/>
        </authorList>
    </citation>
    <scope>IDENTIFICATION</scope>
    <source>
        <strain evidence="5">Jacobina</strain>
    </source>
</reference>
<dbReference type="VEuPathDB" id="VectorBase:LLOJ001556"/>
<dbReference type="Pfam" id="PF05380">
    <property type="entry name" value="Peptidase_A17"/>
    <property type="match status" value="2"/>
</dbReference>
<protein>
    <submittedName>
        <fullName evidence="5">Uncharacterized protein</fullName>
    </submittedName>
</protein>
<dbReference type="EMBL" id="AJWK01005351">
    <property type="status" value="NOT_ANNOTATED_CDS"/>
    <property type="molecule type" value="Genomic_DNA"/>
</dbReference>
<evidence type="ECO:0000259" key="4">
    <source>
        <dbReference type="PROSITE" id="PS50994"/>
    </source>
</evidence>
<dbReference type="VEuPathDB" id="VectorBase:LLONM1_007455"/>
<keyword evidence="1" id="KW-0862">Zinc</keyword>
<accession>A0A1B0GHN0</accession>